<feature type="domain" description="DUF4116" evidence="1">
    <location>
        <begin position="1"/>
        <end position="48"/>
    </location>
</feature>
<proteinExistence type="predicted"/>
<dbReference type="InterPro" id="IPR025197">
    <property type="entry name" value="DUF4116"/>
</dbReference>
<accession>A0A813CGH5</accession>
<dbReference type="EMBL" id="CAJNJA010095696">
    <property type="protein sequence ID" value="CAE7942094.1"/>
    <property type="molecule type" value="Genomic_DNA"/>
</dbReference>
<protein>
    <recommendedName>
        <fullName evidence="1">DUF4116 domain-containing protein</fullName>
    </recommendedName>
</protein>
<reference evidence="2" key="1">
    <citation type="submission" date="2021-02" db="EMBL/GenBank/DDBJ databases">
        <authorList>
            <person name="Dougan E. K."/>
            <person name="Rhodes N."/>
            <person name="Thang M."/>
            <person name="Chan C."/>
        </authorList>
    </citation>
    <scope>NUCLEOTIDE SEQUENCE</scope>
</reference>
<sequence length="89" mass="9536">MMEAVAQDGDMLMYASSTLRADRDRELVMTALNRGGPQVLHHASEELKPQPQGLGEARHSVQRAGTCDGSCTPAFCRQAELPAAPSLQA</sequence>
<evidence type="ECO:0000259" key="1">
    <source>
        <dbReference type="Pfam" id="PF13475"/>
    </source>
</evidence>
<dbReference type="AlphaFoldDB" id="A0A813CGH5"/>
<keyword evidence="3" id="KW-1185">Reference proteome</keyword>
<evidence type="ECO:0000313" key="2">
    <source>
        <dbReference type="EMBL" id="CAE7942094.1"/>
    </source>
</evidence>
<dbReference type="Pfam" id="PF13475">
    <property type="entry name" value="DUF4116"/>
    <property type="match status" value="1"/>
</dbReference>
<gene>
    <name evidence="2" type="ORF">SNEC2469_LOCUS34523</name>
</gene>
<comment type="caution">
    <text evidence="2">The sequence shown here is derived from an EMBL/GenBank/DDBJ whole genome shotgun (WGS) entry which is preliminary data.</text>
</comment>
<evidence type="ECO:0000313" key="3">
    <source>
        <dbReference type="Proteomes" id="UP000601435"/>
    </source>
</evidence>
<dbReference type="Proteomes" id="UP000601435">
    <property type="component" value="Unassembled WGS sequence"/>
</dbReference>
<name>A0A813CGH5_9DINO</name>
<organism evidence="2 3">
    <name type="scientific">Symbiodinium necroappetens</name>
    <dbReference type="NCBI Taxonomy" id="1628268"/>
    <lineage>
        <taxon>Eukaryota</taxon>
        <taxon>Sar</taxon>
        <taxon>Alveolata</taxon>
        <taxon>Dinophyceae</taxon>
        <taxon>Suessiales</taxon>
        <taxon>Symbiodiniaceae</taxon>
        <taxon>Symbiodinium</taxon>
    </lineage>
</organism>